<organism evidence="7 8">
    <name type="scientific">Platanthera zijinensis</name>
    <dbReference type="NCBI Taxonomy" id="2320716"/>
    <lineage>
        <taxon>Eukaryota</taxon>
        <taxon>Viridiplantae</taxon>
        <taxon>Streptophyta</taxon>
        <taxon>Embryophyta</taxon>
        <taxon>Tracheophyta</taxon>
        <taxon>Spermatophyta</taxon>
        <taxon>Magnoliopsida</taxon>
        <taxon>Liliopsida</taxon>
        <taxon>Asparagales</taxon>
        <taxon>Orchidaceae</taxon>
        <taxon>Orchidoideae</taxon>
        <taxon>Orchideae</taxon>
        <taxon>Orchidinae</taxon>
        <taxon>Platanthera</taxon>
    </lineage>
</organism>
<dbReference type="PROSITE" id="PS51293">
    <property type="entry name" value="SANT"/>
    <property type="match status" value="1"/>
</dbReference>
<dbReference type="Pfam" id="PF25826">
    <property type="entry name" value="DUF7952"/>
    <property type="match status" value="1"/>
</dbReference>
<keyword evidence="4" id="KW-0539">Nucleus</keyword>
<dbReference type="GO" id="GO:0005634">
    <property type="term" value="C:nucleus"/>
    <property type="evidence" value="ECO:0007669"/>
    <property type="project" value="UniProtKB-SubCell"/>
</dbReference>
<dbReference type="InterPro" id="IPR056067">
    <property type="entry name" value="DUF7650"/>
</dbReference>
<evidence type="ECO:0000256" key="5">
    <source>
        <dbReference type="SAM" id="MobiDB-lite"/>
    </source>
</evidence>
<comment type="subcellular location">
    <subcellularLocation>
        <location evidence="1">Nucleus</location>
    </subcellularLocation>
</comment>
<feature type="region of interest" description="Disordered" evidence="5">
    <location>
        <begin position="491"/>
        <end position="512"/>
    </location>
</feature>
<evidence type="ECO:0000313" key="7">
    <source>
        <dbReference type="EMBL" id="KAK8949060.1"/>
    </source>
</evidence>
<gene>
    <name evidence="7" type="ORF">KSP39_PZI006326</name>
</gene>
<proteinExistence type="predicted"/>
<dbReference type="PANTHER" id="PTHR13859:SF11">
    <property type="entry name" value="GRUNGE, ISOFORM J"/>
    <property type="match status" value="1"/>
</dbReference>
<feature type="compositionally biased region" description="Polar residues" evidence="5">
    <location>
        <begin position="492"/>
        <end position="510"/>
    </location>
</feature>
<evidence type="ECO:0000256" key="1">
    <source>
        <dbReference type="ARBA" id="ARBA00004123"/>
    </source>
</evidence>
<name>A0AAP0BSE7_9ASPA</name>
<dbReference type="Pfam" id="PF24662">
    <property type="entry name" value="DUF7650"/>
    <property type="match status" value="1"/>
</dbReference>
<evidence type="ECO:0000256" key="4">
    <source>
        <dbReference type="ARBA" id="ARBA00023242"/>
    </source>
</evidence>
<dbReference type="InterPro" id="IPR009057">
    <property type="entry name" value="Homeodomain-like_sf"/>
</dbReference>
<accession>A0AAP0BSE7</accession>
<reference evidence="7 8" key="1">
    <citation type="journal article" date="2022" name="Nat. Plants">
        <title>Genomes of leafy and leafless Platanthera orchids illuminate the evolution of mycoheterotrophy.</title>
        <authorList>
            <person name="Li M.H."/>
            <person name="Liu K.W."/>
            <person name="Li Z."/>
            <person name="Lu H.C."/>
            <person name="Ye Q.L."/>
            <person name="Zhang D."/>
            <person name="Wang J.Y."/>
            <person name="Li Y.F."/>
            <person name="Zhong Z.M."/>
            <person name="Liu X."/>
            <person name="Yu X."/>
            <person name="Liu D.K."/>
            <person name="Tu X.D."/>
            <person name="Liu B."/>
            <person name="Hao Y."/>
            <person name="Liao X.Y."/>
            <person name="Jiang Y.T."/>
            <person name="Sun W.H."/>
            <person name="Chen J."/>
            <person name="Chen Y.Q."/>
            <person name="Ai Y."/>
            <person name="Zhai J.W."/>
            <person name="Wu S.S."/>
            <person name="Zhou Z."/>
            <person name="Hsiao Y.Y."/>
            <person name="Wu W.L."/>
            <person name="Chen Y.Y."/>
            <person name="Lin Y.F."/>
            <person name="Hsu J.L."/>
            <person name="Li C.Y."/>
            <person name="Wang Z.W."/>
            <person name="Zhao X."/>
            <person name="Zhong W.Y."/>
            <person name="Ma X.K."/>
            <person name="Ma L."/>
            <person name="Huang J."/>
            <person name="Chen G.Z."/>
            <person name="Huang M.Z."/>
            <person name="Huang L."/>
            <person name="Peng D.H."/>
            <person name="Luo Y.B."/>
            <person name="Zou S.Q."/>
            <person name="Chen S.P."/>
            <person name="Lan S."/>
            <person name="Tsai W.C."/>
            <person name="Van de Peer Y."/>
            <person name="Liu Z.J."/>
        </authorList>
    </citation>
    <scope>NUCLEOTIDE SEQUENCE [LARGE SCALE GENOMIC DNA]</scope>
    <source>
        <strain evidence="7">Lor287</strain>
    </source>
</reference>
<dbReference type="SUPFAM" id="SSF46689">
    <property type="entry name" value="Homeodomain-like"/>
    <property type="match status" value="1"/>
</dbReference>
<dbReference type="InterPro" id="IPR057712">
    <property type="entry name" value="DUF7952"/>
</dbReference>
<evidence type="ECO:0000256" key="2">
    <source>
        <dbReference type="ARBA" id="ARBA00023015"/>
    </source>
</evidence>
<dbReference type="InterPro" id="IPR017884">
    <property type="entry name" value="SANT_dom"/>
</dbReference>
<keyword evidence="8" id="KW-1185">Reference proteome</keyword>
<dbReference type="AlphaFoldDB" id="A0AAP0BSE7"/>
<dbReference type="Proteomes" id="UP001418222">
    <property type="component" value="Unassembled WGS sequence"/>
</dbReference>
<evidence type="ECO:0000256" key="3">
    <source>
        <dbReference type="ARBA" id="ARBA00023163"/>
    </source>
</evidence>
<dbReference type="EMBL" id="JBBWWQ010000004">
    <property type="protein sequence ID" value="KAK8949060.1"/>
    <property type="molecule type" value="Genomic_DNA"/>
</dbReference>
<evidence type="ECO:0000313" key="8">
    <source>
        <dbReference type="Proteomes" id="UP001418222"/>
    </source>
</evidence>
<comment type="caution">
    <text evidence="7">The sequence shown here is derived from an EMBL/GenBank/DDBJ whole genome shotgun (WGS) entry which is preliminary data.</text>
</comment>
<dbReference type="PANTHER" id="PTHR13859">
    <property type="entry name" value="ATROPHIN-RELATED"/>
    <property type="match status" value="1"/>
</dbReference>
<dbReference type="GO" id="GO:0003714">
    <property type="term" value="F:transcription corepressor activity"/>
    <property type="evidence" value="ECO:0007669"/>
    <property type="project" value="TreeGrafter"/>
</dbReference>
<sequence length="673" mass="74008">MNLTELNQSEDLAGLNEKCIAVSSSSNPSSPVFASTDDIFGDPILSPRLGDDYQAEIPSMLTESQHLLAFECAARSGLAIPIICTSDGSNCNHLKDEVVGSTLNDNKAYGSLTCHVAACEGCNPLSESRVSQWSDDDARSLLLGFYIFGENLVQVRRFIEHKDMKDVLSFYYGKFYHSDAYHRWACCRMSGSRKCMQGKQMFTGRRQQELLSRMLTGLSKEKGSLGTPVMVLPCDLEVTDSSPGSILLQKMQGEVHLLFTLVINQFWQATKDFIEGRSSLEQLVFTLKAAIGIRALMEAAGIGKGKQDLTGFTIDSGRNNQPTHHSCREIPAGKACPGFSSSDIIDYLAGNFRLSKARSNDLFWEAAWPRLLARGWHSERPKNICSKKTIVFLVPGIRKFSRSKLVKGGQYFDSVAEVLNKVAADPRLLELQSEGAVSDDRLQRPPYLRPCFANSDADLMKFTVVDTSLFDGAAASSKLRELPRIPFVGGANSDTSMDSSEESCLQTSPQPEDVHVEKRTQPEQPACPAPSAKRQRLSSCKRAMRNACRAKPCEAIESFRRGFDPQFSLDFDSELECGQIPKLQDVVAGNQACCSADEEPCSNNDRRHSTWNRLQTAKALEALAGGCLNIGRTAKDLKNSPSCCAVCSAGRAGGPNPHCLRRRFSPLRLLYAS</sequence>
<protein>
    <recommendedName>
        <fullName evidence="6">SANT domain-containing protein</fullName>
    </recommendedName>
</protein>
<keyword evidence="3" id="KW-0804">Transcription</keyword>
<evidence type="ECO:0000259" key="6">
    <source>
        <dbReference type="PROSITE" id="PS51293"/>
    </source>
</evidence>
<keyword evidence="2" id="KW-0805">Transcription regulation</keyword>
<feature type="domain" description="SANT" evidence="6">
    <location>
        <begin position="128"/>
        <end position="179"/>
    </location>
</feature>